<dbReference type="RefSeq" id="WP_320425287.1">
    <property type="nucleotide sequence ID" value="NZ_JAXCLA010000007.1"/>
</dbReference>
<protein>
    <recommendedName>
        <fullName evidence="3">AraC-type arabinose-binding/dimerisation domain-containing protein</fullName>
    </recommendedName>
</protein>
<accession>A0ABU5DNS6</accession>
<comment type="caution">
    <text evidence="1">The sequence shown here is derived from an EMBL/GenBank/DDBJ whole genome shotgun (WGS) entry which is preliminary data.</text>
</comment>
<reference evidence="1 2" key="1">
    <citation type="submission" date="2023-11" db="EMBL/GenBank/DDBJ databases">
        <title>Paucibacter sp. nov., isolated from fresh soil in Korea.</title>
        <authorList>
            <person name="Le N.T.T."/>
        </authorList>
    </citation>
    <scope>NUCLEOTIDE SEQUENCE [LARGE SCALE GENOMIC DNA]</scope>
    <source>
        <strain evidence="1 2">R3-3</strain>
    </source>
</reference>
<dbReference type="Proteomes" id="UP001285263">
    <property type="component" value="Unassembled WGS sequence"/>
</dbReference>
<evidence type="ECO:0008006" key="3">
    <source>
        <dbReference type="Google" id="ProtNLM"/>
    </source>
</evidence>
<name>A0ABU5DNS6_9BURK</name>
<dbReference type="EMBL" id="JAXCLA010000007">
    <property type="protein sequence ID" value="MDY0747330.1"/>
    <property type="molecule type" value="Genomic_DNA"/>
</dbReference>
<proteinExistence type="predicted"/>
<gene>
    <name evidence="1" type="ORF">SNE35_22700</name>
</gene>
<evidence type="ECO:0000313" key="1">
    <source>
        <dbReference type="EMBL" id="MDY0747330.1"/>
    </source>
</evidence>
<sequence>MNWDQWIGTVAGEPIMWIKHLASFRGWRLELHKFVRADVPRCYHTHPAIAVRLILWGGYLEEVEASRFHWWFPPQFGLVRPELSHRIDMLANGRVSYSLWLRGPRTHEVSLRGPGWRNQLRAAKADLQEETPGGR</sequence>
<organism evidence="1 2">
    <name type="scientific">Roseateles agri</name>
    <dbReference type="NCBI Taxonomy" id="3098619"/>
    <lineage>
        <taxon>Bacteria</taxon>
        <taxon>Pseudomonadati</taxon>
        <taxon>Pseudomonadota</taxon>
        <taxon>Betaproteobacteria</taxon>
        <taxon>Burkholderiales</taxon>
        <taxon>Sphaerotilaceae</taxon>
        <taxon>Roseateles</taxon>
    </lineage>
</organism>
<keyword evidence="2" id="KW-1185">Reference proteome</keyword>
<evidence type="ECO:0000313" key="2">
    <source>
        <dbReference type="Proteomes" id="UP001285263"/>
    </source>
</evidence>